<dbReference type="PANTHER" id="PTHR23504">
    <property type="entry name" value="MAJOR FACILITATOR SUPERFAMILY DOMAIN-CONTAINING PROTEIN 10"/>
    <property type="match status" value="1"/>
</dbReference>
<dbReference type="SUPFAM" id="SSF103473">
    <property type="entry name" value="MFS general substrate transporter"/>
    <property type="match status" value="1"/>
</dbReference>
<dbReference type="InterPro" id="IPR001958">
    <property type="entry name" value="Tet-R_TetA/multi-R_MdtG-like"/>
</dbReference>
<dbReference type="InterPro" id="IPR020846">
    <property type="entry name" value="MFS_dom"/>
</dbReference>
<feature type="transmembrane region" description="Helical" evidence="6">
    <location>
        <begin position="385"/>
        <end position="404"/>
    </location>
</feature>
<feature type="transmembrane region" description="Helical" evidence="6">
    <location>
        <begin position="293"/>
        <end position="326"/>
    </location>
</feature>
<feature type="transmembrane region" description="Helical" evidence="6">
    <location>
        <begin position="228"/>
        <end position="250"/>
    </location>
</feature>
<dbReference type="PROSITE" id="PS50850">
    <property type="entry name" value="MFS"/>
    <property type="match status" value="1"/>
</dbReference>
<feature type="transmembrane region" description="Helical" evidence="6">
    <location>
        <begin position="145"/>
        <end position="167"/>
    </location>
</feature>
<dbReference type="GO" id="GO:0022857">
    <property type="term" value="F:transmembrane transporter activity"/>
    <property type="evidence" value="ECO:0007669"/>
    <property type="project" value="InterPro"/>
</dbReference>
<keyword evidence="2" id="KW-0813">Transport</keyword>
<dbReference type="GO" id="GO:0005886">
    <property type="term" value="C:plasma membrane"/>
    <property type="evidence" value="ECO:0007669"/>
    <property type="project" value="UniProtKB-SubCell"/>
</dbReference>
<dbReference type="AlphaFoldDB" id="A0A4V0YZI8"/>
<dbReference type="OrthoDB" id="9793283at2"/>
<dbReference type="KEGG" id="kbs:EPA93_29385"/>
<dbReference type="InterPro" id="IPR036259">
    <property type="entry name" value="MFS_trans_sf"/>
</dbReference>
<dbReference type="RefSeq" id="WP_129890937.1">
    <property type="nucleotide sequence ID" value="NZ_CP035758.1"/>
</dbReference>
<dbReference type="Proteomes" id="UP000290365">
    <property type="component" value="Chromosome"/>
</dbReference>
<feature type="transmembrane region" description="Helical" evidence="6">
    <location>
        <begin position="262"/>
        <end position="281"/>
    </location>
</feature>
<dbReference type="Pfam" id="PF07690">
    <property type="entry name" value="MFS_1"/>
    <property type="match status" value="1"/>
</dbReference>
<keyword evidence="3 6" id="KW-0812">Transmembrane</keyword>
<comment type="subcellular location">
    <subcellularLocation>
        <location evidence="1">Cell membrane</location>
        <topology evidence="1">Multi-pass membrane protein</topology>
    </subcellularLocation>
</comment>
<proteinExistence type="predicted"/>
<keyword evidence="4 6" id="KW-1133">Transmembrane helix</keyword>
<keyword evidence="5 6" id="KW-0472">Membrane</keyword>
<accession>A0A4V0YZI8</accession>
<sequence>MTPPHSTGQGPRLSKRAMIFLVMTSLLDAMGFGIAGPVLPFAVQKEVPDPATLALLIGGLSSLYAVCQFLAAPALGLLSDRYGRRPLLLLCLLGSALGYLLFGLGGAVWIFILSRLIDGITGGNDSILAAYIGDLSERQTRAVNFGLLSASSGIGLLLGPIVGGFTATLGYQVPFFLAAGLTLLNLLWGFFFLPESLPAQQRAARLDFQALNPLQHLRSVLSLKTVRWLLLCVFLYQLPFAAFGALFAVFIKESLGWNPAQISLILVMVGLTDIVVQGLLIKPLLAWLGEVRMMLVGLGCVFLGYLLFGALALLPSLVLVLLGTFLFAGGGGLVEPPLRSLLAEAAGSEQQGLVQGGSQSIQALAEIGGASAGGVLYARGGYTSLFGISAGIIVLLLLLMWRILTPGKGHPTGRDSESPTSGA</sequence>
<dbReference type="Gene3D" id="1.20.1250.20">
    <property type="entry name" value="MFS general substrate transporter like domains"/>
    <property type="match status" value="1"/>
</dbReference>
<protein>
    <submittedName>
        <fullName evidence="8">MFS transporter</fullName>
    </submittedName>
</protein>
<feature type="transmembrane region" description="Helical" evidence="6">
    <location>
        <begin position="18"/>
        <end position="39"/>
    </location>
</feature>
<evidence type="ECO:0000256" key="5">
    <source>
        <dbReference type="ARBA" id="ARBA00023136"/>
    </source>
</evidence>
<feature type="transmembrane region" description="Helical" evidence="6">
    <location>
        <begin position="51"/>
        <end position="75"/>
    </location>
</feature>
<evidence type="ECO:0000256" key="2">
    <source>
        <dbReference type="ARBA" id="ARBA00022448"/>
    </source>
</evidence>
<dbReference type="PANTHER" id="PTHR23504:SF15">
    <property type="entry name" value="MAJOR FACILITATOR SUPERFAMILY (MFS) PROFILE DOMAIN-CONTAINING PROTEIN"/>
    <property type="match status" value="1"/>
</dbReference>
<evidence type="ECO:0000313" key="9">
    <source>
        <dbReference type="Proteomes" id="UP000290365"/>
    </source>
</evidence>
<organism evidence="8 9">
    <name type="scientific">Ktedonosporobacter rubrisoli</name>
    <dbReference type="NCBI Taxonomy" id="2509675"/>
    <lineage>
        <taxon>Bacteria</taxon>
        <taxon>Bacillati</taxon>
        <taxon>Chloroflexota</taxon>
        <taxon>Ktedonobacteria</taxon>
        <taxon>Ktedonobacterales</taxon>
        <taxon>Ktedonosporobacteraceae</taxon>
        <taxon>Ktedonosporobacter</taxon>
    </lineage>
</organism>
<evidence type="ECO:0000256" key="6">
    <source>
        <dbReference type="SAM" id="Phobius"/>
    </source>
</evidence>
<feature type="domain" description="Major facilitator superfamily (MFS) profile" evidence="7">
    <location>
        <begin position="17"/>
        <end position="408"/>
    </location>
</feature>
<name>A0A4V0YZI8_KTERU</name>
<evidence type="ECO:0000313" key="8">
    <source>
        <dbReference type="EMBL" id="QBD79871.1"/>
    </source>
</evidence>
<evidence type="ECO:0000256" key="1">
    <source>
        <dbReference type="ARBA" id="ARBA00004651"/>
    </source>
</evidence>
<evidence type="ECO:0000259" key="7">
    <source>
        <dbReference type="PROSITE" id="PS50850"/>
    </source>
</evidence>
<gene>
    <name evidence="8" type="ORF">EPA93_29385</name>
</gene>
<dbReference type="InterPro" id="IPR011701">
    <property type="entry name" value="MFS"/>
</dbReference>
<keyword evidence="9" id="KW-1185">Reference proteome</keyword>
<feature type="transmembrane region" description="Helical" evidence="6">
    <location>
        <begin position="173"/>
        <end position="193"/>
    </location>
</feature>
<evidence type="ECO:0000256" key="4">
    <source>
        <dbReference type="ARBA" id="ARBA00022989"/>
    </source>
</evidence>
<reference evidence="8 9" key="1">
    <citation type="submission" date="2019-01" db="EMBL/GenBank/DDBJ databases">
        <title>Ktedonosporobacter rubrisoli SCAWS-G2.</title>
        <authorList>
            <person name="Huang Y."/>
            <person name="Yan B."/>
        </authorList>
    </citation>
    <scope>NUCLEOTIDE SEQUENCE [LARGE SCALE GENOMIC DNA]</scope>
    <source>
        <strain evidence="8 9">SCAWS-G2</strain>
    </source>
</reference>
<dbReference type="PRINTS" id="PR01035">
    <property type="entry name" value="TCRTETA"/>
</dbReference>
<evidence type="ECO:0000256" key="3">
    <source>
        <dbReference type="ARBA" id="ARBA00022692"/>
    </source>
</evidence>
<feature type="transmembrane region" description="Helical" evidence="6">
    <location>
        <begin position="87"/>
        <end position="110"/>
    </location>
</feature>
<dbReference type="EMBL" id="CP035758">
    <property type="protein sequence ID" value="QBD79871.1"/>
    <property type="molecule type" value="Genomic_DNA"/>
</dbReference>